<feature type="compositionally biased region" description="Basic and acidic residues" evidence="1">
    <location>
        <begin position="893"/>
        <end position="903"/>
    </location>
</feature>
<feature type="region of interest" description="Disordered" evidence="1">
    <location>
        <begin position="453"/>
        <end position="496"/>
    </location>
</feature>
<feature type="compositionally biased region" description="Polar residues" evidence="1">
    <location>
        <begin position="369"/>
        <end position="384"/>
    </location>
</feature>
<feature type="compositionally biased region" description="Basic and acidic residues" evidence="1">
    <location>
        <begin position="213"/>
        <end position="224"/>
    </location>
</feature>
<evidence type="ECO:0008006" key="4">
    <source>
        <dbReference type="Google" id="ProtNLM"/>
    </source>
</evidence>
<dbReference type="EMBL" id="JAABOJ010000025">
    <property type="protein sequence ID" value="KAF3278289.1"/>
    <property type="molecule type" value="Genomic_DNA"/>
</dbReference>
<feature type="region of interest" description="Disordered" evidence="1">
    <location>
        <begin position="1116"/>
        <end position="1167"/>
    </location>
</feature>
<organism evidence="2 3">
    <name type="scientific">Orbilia oligospora</name>
    <name type="common">Nematode-trapping fungus</name>
    <name type="synonym">Arthrobotrys oligospora</name>
    <dbReference type="NCBI Taxonomy" id="2813651"/>
    <lineage>
        <taxon>Eukaryota</taxon>
        <taxon>Fungi</taxon>
        <taxon>Dikarya</taxon>
        <taxon>Ascomycota</taxon>
        <taxon>Pezizomycotina</taxon>
        <taxon>Orbiliomycetes</taxon>
        <taxon>Orbiliales</taxon>
        <taxon>Orbiliaceae</taxon>
        <taxon>Orbilia</taxon>
    </lineage>
</organism>
<comment type="caution">
    <text evidence="2">The sequence shown here is derived from an EMBL/GenBank/DDBJ whole genome shotgun (WGS) entry which is preliminary data.</text>
</comment>
<dbReference type="Proteomes" id="UP000474640">
    <property type="component" value="Unassembled WGS sequence"/>
</dbReference>
<feature type="compositionally biased region" description="Basic and acidic residues" evidence="1">
    <location>
        <begin position="1"/>
        <end position="24"/>
    </location>
</feature>
<feature type="compositionally biased region" description="Polar residues" evidence="1">
    <location>
        <begin position="1072"/>
        <end position="1091"/>
    </location>
</feature>
<feature type="compositionally biased region" description="Polar residues" evidence="1">
    <location>
        <begin position="26"/>
        <end position="97"/>
    </location>
</feature>
<feature type="region of interest" description="Disordered" evidence="1">
    <location>
        <begin position="1"/>
        <end position="155"/>
    </location>
</feature>
<evidence type="ECO:0000313" key="2">
    <source>
        <dbReference type="EMBL" id="KAF3278289.1"/>
    </source>
</evidence>
<protein>
    <recommendedName>
        <fullName evidence="4">DUF4211 domain-containing protein</fullName>
    </recommendedName>
</protein>
<accession>A0A7C8VEK6</accession>
<proteinExistence type="predicted"/>
<feature type="compositionally biased region" description="Basic and acidic residues" evidence="1">
    <location>
        <begin position="1150"/>
        <end position="1167"/>
    </location>
</feature>
<dbReference type="AlphaFoldDB" id="A0A7C8VEK6"/>
<feature type="compositionally biased region" description="Basic and acidic residues" evidence="1">
    <location>
        <begin position="411"/>
        <end position="420"/>
    </location>
</feature>
<gene>
    <name evidence="2" type="ORF">TWF970_004734</name>
</gene>
<feature type="compositionally biased region" description="Acidic residues" evidence="1">
    <location>
        <begin position="1133"/>
        <end position="1149"/>
    </location>
</feature>
<feature type="region of interest" description="Disordered" evidence="1">
    <location>
        <begin position="213"/>
        <end position="420"/>
    </location>
</feature>
<evidence type="ECO:0000313" key="3">
    <source>
        <dbReference type="Proteomes" id="UP000474640"/>
    </source>
</evidence>
<sequence length="1167" mass="127858">MDKPTENNHLDAREERDSPSEHPTEGPSQDAPQETPQNEYQVSYQVQGASQGTPQPTLLGTPQNPPQSSHQDLQSVPQGTPQSEHQISHRVQGTPQHTLHPPPLGISQNPPPISHQGLHGTPQGPSLSHTAQIEGVVASNPQPPVRQRRSPIKILPNILEERERLRSKPFSPSEREKEYHYLMKEVSKVDPRVHRDLIGSLVAFGEAANQECRRLTQSSHDHNDQAAPPGSAPTVNPMGTQALRFPQSTRQYRRVLAGYGPDPARLDPGPQQAQQFPRGYGQNQPAPNLQQAQTYPQNPNHPDQVAPNPHESYGCPQAYARSQPIPNFPQANPDPRTYAPVPPRVSRSPQDNTSAEQPQQYHADFQMRGTPTGNSNMLPAQGNGNPAPRDISPSDIHNPQTSNPFHSFGFHPDHPDHHDRPVAQSLRIHQAAAATPLQSSSVTTLSSQQVASNSSSHLTSTTNLSHLSSPSALERANPVTSPRLSEETAPSDQISPLLELRLAGEAVSTRAPSAPAPVELSESTPVKASKAEGMSRRASQKRPRPSPESSPEPSKRTELIAPSETMDSDIGPLLGDEPSSATADNEGDGAMTGPLSDINVDESPLGNNKGVAASKSKEGPTTTNPAPGKENQKAGLGREPWRHMDLVNLGYRDRPFISPFVQESGNPVSGPASAPDSAVAVPTTAASAVAASAVTAPGAQTRSTRATARPMPRARVPPSSAVPTSLRRSRRNAKQEEDDDEMETAEIARKTKAEAFAKLSIMKIESNADAMRALLFQMVHGIFFQTRSGTGEPQTAQARERLVLLISQGIRALIGTGDGILDVVCDVWRRDFGEELRRPNMNIGPPVRRNRETEGLDFCDPGTRVRCSICGRRHGVRFSVGFSGTPYKSNRGHRPEDMIKSSDSDLPGPPRTPSMRFNVGRRCTELITNYHALRQWERALKAWVRERMQEFGHIIEGGYLNRNHAGGASFEFIGDIVQRLLEERAEDGTPKVFGFLEKLTRTHARSLEIRQDRKGKTLRFRKRYGPGTGKKKGADKASAPIEKQNAQEIRRGAPGNEIGPPRTLASLLKRQPSLSETGQNAHQTTQASLPSRPTDRPGIRVRYHGIGRIRTRAAIDSDSSDEILLDENHNGDESSDSDDYVFLDDEDETKEYRERKDQWDENRRGGH</sequence>
<feature type="compositionally biased region" description="Pro residues" evidence="1">
    <location>
        <begin position="100"/>
        <end position="113"/>
    </location>
</feature>
<feature type="compositionally biased region" description="Polar residues" evidence="1">
    <location>
        <begin position="347"/>
        <end position="360"/>
    </location>
</feature>
<feature type="region of interest" description="Disordered" evidence="1">
    <location>
        <begin position="693"/>
        <end position="744"/>
    </location>
</feature>
<feature type="region of interest" description="Disordered" evidence="1">
    <location>
        <begin position="887"/>
        <end position="917"/>
    </location>
</feature>
<feature type="compositionally biased region" description="Basic residues" evidence="1">
    <location>
        <begin position="1016"/>
        <end position="1033"/>
    </location>
</feature>
<dbReference type="OrthoDB" id="5357427at2759"/>
<feature type="compositionally biased region" description="Low complexity" evidence="1">
    <location>
        <begin position="453"/>
        <end position="469"/>
    </location>
</feature>
<evidence type="ECO:0000256" key="1">
    <source>
        <dbReference type="SAM" id="MobiDB-lite"/>
    </source>
</evidence>
<feature type="compositionally biased region" description="Low complexity" evidence="1">
    <location>
        <begin position="693"/>
        <end position="721"/>
    </location>
</feature>
<name>A0A7C8VEK6_ORBOL</name>
<feature type="compositionally biased region" description="Low complexity" evidence="1">
    <location>
        <begin position="282"/>
        <end position="293"/>
    </location>
</feature>
<feature type="compositionally biased region" description="Polar residues" evidence="1">
    <location>
        <begin position="478"/>
        <end position="494"/>
    </location>
</feature>
<feature type="region of interest" description="Disordered" evidence="1">
    <location>
        <begin position="1007"/>
        <end position="1104"/>
    </location>
</feature>
<reference evidence="2 3" key="1">
    <citation type="submission" date="2020-01" db="EMBL/GenBank/DDBJ databases">
        <authorList>
            <person name="Palmer J.M."/>
        </authorList>
    </citation>
    <scope>NUCLEOTIDE SEQUENCE [LARGE SCALE GENOMIC DNA]</scope>
    <source>
        <strain evidence="2 3">TWF970</strain>
    </source>
</reference>
<feature type="region of interest" description="Disordered" evidence="1">
    <location>
        <begin position="508"/>
        <end position="641"/>
    </location>
</feature>